<dbReference type="PANTHER" id="PTHR43065">
    <property type="entry name" value="SENSOR HISTIDINE KINASE"/>
    <property type="match status" value="1"/>
</dbReference>
<evidence type="ECO:0000256" key="6">
    <source>
        <dbReference type="ARBA" id="ARBA00022679"/>
    </source>
</evidence>
<dbReference type="SUPFAM" id="SSF47384">
    <property type="entry name" value="Homodimeric domain of signal transducing histidine kinase"/>
    <property type="match status" value="1"/>
</dbReference>
<keyword evidence="5" id="KW-0597">Phosphoprotein</keyword>
<dbReference type="Gene3D" id="1.10.287.130">
    <property type="match status" value="1"/>
</dbReference>
<proteinExistence type="inferred from homology"/>
<evidence type="ECO:0000256" key="10">
    <source>
        <dbReference type="ARBA" id="ARBA00022840"/>
    </source>
</evidence>
<evidence type="ECO:0000256" key="9">
    <source>
        <dbReference type="ARBA" id="ARBA00022777"/>
    </source>
</evidence>
<feature type="transmembrane region" description="Helical" evidence="14">
    <location>
        <begin position="326"/>
        <end position="359"/>
    </location>
</feature>
<dbReference type="InterPro" id="IPR003594">
    <property type="entry name" value="HATPase_dom"/>
</dbReference>
<dbReference type="GO" id="GO:0022857">
    <property type="term" value="F:transmembrane transporter activity"/>
    <property type="evidence" value="ECO:0007669"/>
    <property type="project" value="InterPro"/>
</dbReference>
<dbReference type="PROSITE" id="PS50109">
    <property type="entry name" value="HIS_KIN"/>
    <property type="match status" value="1"/>
</dbReference>
<evidence type="ECO:0000256" key="11">
    <source>
        <dbReference type="ARBA" id="ARBA00022989"/>
    </source>
</evidence>
<dbReference type="NCBIfam" id="TIGR00229">
    <property type="entry name" value="sensory_box"/>
    <property type="match status" value="1"/>
</dbReference>
<feature type="transmembrane region" description="Helical" evidence="14">
    <location>
        <begin position="408"/>
        <end position="429"/>
    </location>
</feature>
<feature type="transmembrane region" description="Helical" evidence="14">
    <location>
        <begin position="379"/>
        <end position="396"/>
    </location>
</feature>
<feature type="transmembrane region" description="Helical" evidence="14">
    <location>
        <begin position="70"/>
        <end position="91"/>
    </location>
</feature>
<reference evidence="17 18" key="1">
    <citation type="journal article" date="2014" name="Genome Announc.">
        <title>Genome Sequence of Gammaproteobacterial Pseudohaliea rubra Type Strain DSM 19751, Isolated from Coastal Seawater of the Mediterranean Sea.</title>
        <authorList>
            <person name="Spring S."/>
            <person name="Fiebig A."/>
            <person name="Riedel T."/>
            <person name="Goker M."/>
            <person name="Klenk H.P."/>
        </authorList>
    </citation>
    <scope>NUCLEOTIDE SEQUENCE [LARGE SCALE GENOMIC DNA]</scope>
    <source>
        <strain evidence="17 18">DSM 19751</strain>
    </source>
</reference>
<evidence type="ECO:0000256" key="14">
    <source>
        <dbReference type="SAM" id="Phobius"/>
    </source>
</evidence>
<dbReference type="eggNOG" id="COG0591">
    <property type="taxonomic scope" value="Bacteria"/>
</dbReference>
<dbReference type="Pfam" id="PF00989">
    <property type="entry name" value="PAS"/>
    <property type="match status" value="1"/>
</dbReference>
<evidence type="ECO:0000256" key="5">
    <source>
        <dbReference type="ARBA" id="ARBA00022553"/>
    </source>
</evidence>
<dbReference type="InterPro" id="IPR036097">
    <property type="entry name" value="HisK_dim/P_sf"/>
</dbReference>
<dbReference type="SMART" id="SM00091">
    <property type="entry name" value="PAS"/>
    <property type="match status" value="1"/>
</dbReference>
<feature type="transmembrane region" description="Helical" evidence="14">
    <location>
        <begin position="199"/>
        <end position="220"/>
    </location>
</feature>
<dbReference type="Pfam" id="PF02518">
    <property type="entry name" value="HATPase_c"/>
    <property type="match status" value="1"/>
</dbReference>
<dbReference type="InterPro" id="IPR036890">
    <property type="entry name" value="HATPase_C_sf"/>
</dbReference>
<dbReference type="GO" id="GO:0016020">
    <property type="term" value="C:membrane"/>
    <property type="evidence" value="ECO:0007669"/>
    <property type="project" value="UniProtKB-SubCell"/>
</dbReference>
<gene>
    <name evidence="17" type="ORF">HRUBRA_02689</name>
</gene>
<sequence>MSFSPDQVLLAIIAYLSVLFLVGYFGDRGAIPARVIEHPATYVLSLGVIGGGMASNGVFTLAALYGHHYLLYYLGIALMFLLAVLLLRPILRLCRVHQLASLADLLAFRFRSPWVGAAVTLAMCATLLPLLALQIRTVADSIHHLAGGLDLLPGGGRRDGLALLFCVIITVFTILFGTRNATSPNRNPGLVAAIAFESLVKLGALMLLMAVALGPVFGGFGGLGQWLLANPGVLGGEESALPAGAARLLLLLFFAGAVCMPHIFHMAFAENSDSRHLRAASWGLPLYLLLLALPVLPILWGAVAAGSTLPASFAGLGLGAALGAPWVSGVAFVAGLSAASAVIVVATLALANMCLNYLVLPNRLLRATGDHGLYRQLKWFRRSLITALILGGYAFFTFLGTGQSLPELGFLAFSGTLQFLPAVIATPYWPRANRGGLLAGLALGLAIWFLALVLPVLSNNTLGITASHSDDWTLRCMLALLANTAAFIIGSLLTRRSREEEVAAEICSMDSGSRPHRRTLPVNAAADFVPALARALGEDTARAELDRALRELRFEETENRPYALRHLRSRIEANLSGMLGPALALEIVDRCLPYSKSYPGEAGDFALLEQRLEKVTGRFTGLAADLDYLRRHYRQTLEALPVGLCSLGVDGEVLLWNRRLAELTGIAAAEAVGARWTTLAEPWHAVFAEALAAEPGTLLKRELAGGAPAAPRWITLHCSAPTADADRLLLVEDITDYQLLQDEVLHNERLASIGRLAAGVAHEIGNPITGIACLAQNLAASCDPAEVRETADDILTQTGRVSRIVESLVNFSHLGSGAGDTRLEPCNLADCVDEAISLLSLDRDARPVAFVNDCRRDTLVLADCQRLLQVFINLLGNARDASGDGAAVTVGDTATGGSAVEIHVDDCGQGIAPELLPRVFEPFFTTKEPGRGTGLGLPLVYSILEDMGGSVRIESPGPTASARGTRVTLALRAAHYDAAFAGLVDTAGSRVTG</sequence>
<dbReference type="InterPro" id="IPR001734">
    <property type="entry name" value="Na/solute_symporter"/>
</dbReference>
<keyword evidence="18" id="KW-1185">Reference proteome</keyword>
<accession>A0A095XSR9</accession>
<dbReference type="SMART" id="SM00387">
    <property type="entry name" value="HATPase_c"/>
    <property type="match status" value="1"/>
</dbReference>
<feature type="transmembrane region" description="Helical" evidence="14">
    <location>
        <begin position="472"/>
        <end position="493"/>
    </location>
</feature>
<dbReference type="RefSeq" id="WP_052094285.1">
    <property type="nucleotide sequence ID" value="NZ_KN234747.1"/>
</dbReference>
<dbReference type="SUPFAM" id="SSF55874">
    <property type="entry name" value="ATPase domain of HSP90 chaperone/DNA topoisomerase II/histidine kinase"/>
    <property type="match status" value="1"/>
</dbReference>
<dbReference type="InterPro" id="IPR004358">
    <property type="entry name" value="Sig_transdc_His_kin-like_C"/>
</dbReference>
<feature type="transmembrane region" description="Helical" evidence="14">
    <location>
        <begin position="112"/>
        <end position="135"/>
    </location>
</feature>
<keyword evidence="13 14" id="KW-0472">Membrane</keyword>
<dbReference type="SMART" id="SM00388">
    <property type="entry name" value="HisKA"/>
    <property type="match status" value="1"/>
</dbReference>
<feature type="transmembrane region" description="Helical" evidence="14">
    <location>
        <begin position="39"/>
        <end position="64"/>
    </location>
</feature>
<evidence type="ECO:0000256" key="4">
    <source>
        <dbReference type="ARBA" id="ARBA00012438"/>
    </source>
</evidence>
<feature type="transmembrane region" description="Helical" evidence="14">
    <location>
        <begin position="284"/>
        <end position="306"/>
    </location>
</feature>
<feature type="domain" description="Histidine kinase" evidence="15">
    <location>
        <begin position="759"/>
        <end position="975"/>
    </location>
</feature>
<dbReference type="PRINTS" id="PR00344">
    <property type="entry name" value="BCTRLSENSOR"/>
</dbReference>
<dbReference type="Proteomes" id="UP000029640">
    <property type="component" value="Unassembled WGS sequence"/>
</dbReference>
<keyword evidence="11 14" id="KW-1133">Transmembrane helix</keyword>
<organism evidence="17 18">
    <name type="scientific">Pseudohaliea rubra DSM 19751</name>
    <dbReference type="NCBI Taxonomy" id="1265313"/>
    <lineage>
        <taxon>Bacteria</taxon>
        <taxon>Pseudomonadati</taxon>
        <taxon>Pseudomonadota</taxon>
        <taxon>Gammaproteobacteria</taxon>
        <taxon>Cellvibrionales</taxon>
        <taxon>Halieaceae</taxon>
        <taxon>Pseudohaliea</taxon>
    </lineage>
</organism>
<evidence type="ECO:0000256" key="8">
    <source>
        <dbReference type="ARBA" id="ARBA00022741"/>
    </source>
</evidence>
<dbReference type="EC" id="2.7.13.3" evidence="4"/>
<dbReference type="SUPFAM" id="SSF55785">
    <property type="entry name" value="PYP-like sensor domain (PAS domain)"/>
    <property type="match status" value="1"/>
</dbReference>
<dbReference type="PATRIC" id="fig|1265313.6.peg.2648"/>
<dbReference type="PROSITE" id="PS50112">
    <property type="entry name" value="PAS"/>
    <property type="match status" value="1"/>
</dbReference>
<feature type="transmembrane region" description="Helical" evidence="14">
    <location>
        <begin position="160"/>
        <end position="178"/>
    </location>
</feature>
<comment type="similarity">
    <text evidence="3">Belongs to the sodium:solute symporter (SSF) (TC 2.A.21) family.</text>
</comment>
<dbReference type="HOGENOM" id="CLU_000445_22_1_6"/>
<dbReference type="OrthoDB" id="9764438at2"/>
<keyword evidence="6" id="KW-0808">Transferase</keyword>
<keyword evidence="7 14" id="KW-0812">Transmembrane</keyword>
<dbReference type="eggNOG" id="COG4191">
    <property type="taxonomic scope" value="Bacteria"/>
</dbReference>
<dbReference type="CDD" id="cd00082">
    <property type="entry name" value="HisKA"/>
    <property type="match status" value="1"/>
</dbReference>
<evidence type="ECO:0000259" key="15">
    <source>
        <dbReference type="PROSITE" id="PS50109"/>
    </source>
</evidence>
<name>A0A095XSR9_9GAMM</name>
<feature type="transmembrane region" description="Helical" evidence="14">
    <location>
        <begin position="436"/>
        <end position="457"/>
    </location>
</feature>
<dbReference type="InterPro" id="IPR035965">
    <property type="entry name" value="PAS-like_dom_sf"/>
</dbReference>
<protein>
    <recommendedName>
        <fullName evidence="4">histidine kinase</fullName>
        <ecNumber evidence="4">2.7.13.3</ecNumber>
    </recommendedName>
</protein>
<dbReference type="InterPro" id="IPR000014">
    <property type="entry name" value="PAS"/>
</dbReference>
<keyword evidence="9" id="KW-0418">Kinase</keyword>
<evidence type="ECO:0000256" key="7">
    <source>
        <dbReference type="ARBA" id="ARBA00022692"/>
    </source>
</evidence>
<dbReference type="InterPro" id="IPR013767">
    <property type="entry name" value="PAS_fold"/>
</dbReference>
<evidence type="ECO:0000256" key="2">
    <source>
        <dbReference type="ARBA" id="ARBA00004141"/>
    </source>
</evidence>
<feature type="domain" description="PAS" evidence="16">
    <location>
        <begin position="629"/>
        <end position="673"/>
    </location>
</feature>
<evidence type="ECO:0000256" key="3">
    <source>
        <dbReference type="ARBA" id="ARBA00006434"/>
    </source>
</evidence>
<dbReference type="PANTHER" id="PTHR43065:SF10">
    <property type="entry name" value="PEROXIDE STRESS-ACTIVATED HISTIDINE KINASE MAK3"/>
    <property type="match status" value="1"/>
</dbReference>
<dbReference type="GO" id="GO:0005524">
    <property type="term" value="F:ATP binding"/>
    <property type="evidence" value="ECO:0007669"/>
    <property type="project" value="UniProtKB-KW"/>
</dbReference>
<dbReference type="GO" id="GO:0006355">
    <property type="term" value="P:regulation of DNA-templated transcription"/>
    <property type="evidence" value="ECO:0007669"/>
    <property type="project" value="InterPro"/>
</dbReference>
<evidence type="ECO:0000256" key="13">
    <source>
        <dbReference type="ARBA" id="ARBA00023136"/>
    </source>
</evidence>
<comment type="caution">
    <text evidence="17">The sequence shown here is derived from an EMBL/GenBank/DDBJ whole genome shotgun (WGS) entry which is preliminary data.</text>
</comment>
<comment type="subcellular location">
    <subcellularLocation>
        <location evidence="2">Membrane</location>
        <topology evidence="2">Multi-pass membrane protein</topology>
    </subcellularLocation>
</comment>
<dbReference type="GO" id="GO:0000155">
    <property type="term" value="F:phosphorelay sensor kinase activity"/>
    <property type="evidence" value="ECO:0007669"/>
    <property type="project" value="InterPro"/>
</dbReference>
<keyword evidence="8" id="KW-0547">Nucleotide-binding</keyword>
<dbReference type="AlphaFoldDB" id="A0A095XSR9"/>
<evidence type="ECO:0000313" key="17">
    <source>
        <dbReference type="EMBL" id="KGE02711.1"/>
    </source>
</evidence>
<comment type="catalytic activity">
    <reaction evidence="1">
        <text>ATP + protein L-histidine = ADP + protein N-phospho-L-histidine.</text>
        <dbReference type="EC" id="2.7.13.3"/>
    </reaction>
</comment>
<dbReference type="InterPro" id="IPR005467">
    <property type="entry name" value="His_kinase_dom"/>
</dbReference>
<dbReference type="STRING" id="1265313.HRUBRA_02689"/>
<dbReference type="PROSITE" id="PS50283">
    <property type="entry name" value="NA_SOLUT_SYMP_3"/>
    <property type="match status" value="1"/>
</dbReference>
<dbReference type="EMBL" id="AUVB01000085">
    <property type="protein sequence ID" value="KGE02711.1"/>
    <property type="molecule type" value="Genomic_DNA"/>
</dbReference>
<dbReference type="Pfam" id="PF00512">
    <property type="entry name" value="HisKA"/>
    <property type="match status" value="1"/>
</dbReference>
<keyword evidence="12" id="KW-0902">Two-component regulatory system</keyword>
<evidence type="ECO:0000256" key="1">
    <source>
        <dbReference type="ARBA" id="ARBA00000085"/>
    </source>
</evidence>
<evidence type="ECO:0000256" key="12">
    <source>
        <dbReference type="ARBA" id="ARBA00023012"/>
    </source>
</evidence>
<keyword evidence="10" id="KW-0067">ATP-binding</keyword>
<dbReference type="InterPro" id="IPR003661">
    <property type="entry name" value="HisK_dim/P_dom"/>
</dbReference>
<feature type="transmembrane region" description="Helical" evidence="14">
    <location>
        <begin position="240"/>
        <end position="264"/>
    </location>
</feature>
<dbReference type="Gene3D" id="3.30.565.10">
    <property type="entry name" value="Histidine kinase-like ATPase, C-terminal domain"/>
    <property type="match status" value="1"/>
</dbReference>
<dbReference type="InterPro" id="IPR038377">
    <property type="entry name" value="Na/Glc_symporter_sf"/>
</dbReference>
<evidence type="ECO:0000259" key="16">
    <source>
        <dbReference type="PROSITE" id="PS50112"/>
    </source>
</evidence>
<evidence type="ECO:0000313" key="18">
    <source>
        <dbReference type="Proteomes" id="UP000029640"/>
    </source>
</evidence>
<dbReference type="Gene3D" id="3.30.450.20">
    <property type="entry name" value="PAS domain"/>
    <property type="match status" value="1"/>
</dbReference>
<dbReference type="Gene3D" id="1.20.1730.10">
    <property type="entry name" value="Sodium/glucose cotransporter"/>
    <property type="match status" value="1"/>
</dbReference>
<feature type="transmembrane region" description="Helical" evidence="14">
    <location>
        <begin position="6"/>
        <end position="27"/>
    </location>
</feature>